<dbReference type="GO" id="GO:0005886">
    <property type="term" value="C:plasma membrane"/>
    <property type="evidence" value="ECO:0007669"/>
    <property type="project" value="UniProtKB-SubCell"/>
</dbReference>
<dbReference type="AlphaFoldDB" id="A0A1I1VBK1"/>
<dbReference type="EMBL" id="FOMR01000004">
    <property type="protein sequence ID" value="SFD80357.1"/>
    <property type="molecule type" value="Genomic_DNA"/>
</dbReference>
<keyword evidence="9" id="KW-1185">Reference proteome</keyword>
<keyword evidence="5" id="KW-0975">Bacterial flagellum</keyword>
<keyword evidence="2 5" id="KW-0812">Transmembrane</keyword>
<keyword evidence="4 5" id="KW-0472">Membrane</keyword>
<comment type="similarity">
    <text evidence="5">Belongs to the FliO/MopB family.</text>
</comment>
<keyword evidence="7" id="KW-0732">Signal</keyword>
<dbReference type="GO" id="GO:0009425">
    <property type="term" value="C:bacterial-type flagellum basal body"/>
    <property type="evidence" value="ECO:0007669"/>
    <property type="project" value="UniProtKB-SubCell"/>
</dbReference>
<dbReference type="GO" id="GO:0044781">
    <property type="term" value="P:bacterial-type flagellum organization"/>
    <property type="evidence" value="ECO:0007669"/>
    <property type="project" value="UniProtKB-UniRule"/>
</dbReference>
<keyword evidence="8" id="KW-0966">Cell projection</keyword>
<feature type="transmembrane region" description="Helical" evidence="5">
    <location>
        <begin position="68"/>
        <end position="90"/>
    </location>
</feature>
<evidence type="ECO:0000256" key="1">
    <source>
        <dbReference type="ARBA" id="ARBA00022475"/>
    </source>
</evidence>
<evidence type="ECO:0000313" key="8">
    <source>
        <dbReference type="EMBL" id="SFD80357.1"/>
    </source>
</evidence>
<dbReference type="Proteomes" id="UP000199474">
    <property type="component" value="Unassembled WGS sequence"/>
</dbReference>
<dbReference type="RefSeq" id="WP_090083498.1">
    <property type="nucleotide sequence ID" value="NZ_FOMR01000004.1"/>
</dbReference>
<accession>A0A1I1VBK1</accession>
<dbReference type="Pfam" id="PF04347">
    <property type="entry name" value="FliO"/>
    <property type="match status" value="1"/>
</dbReference>
<feature type="region of interest" description="Disordered" evidence="6">
    <location>
        <begin position="44"/>
        <end position="63"/>
    </location>
</feature>
<name>A0A1I1VBK1_9BACI</name>
<keyword evidence="3 5" id="KW-1133">Transmembrane helix</keyword>
<sequence>MKWNRLVFICIIGLCLVAFPSETGHAASNVKDCIENQDCGETDKTPAGTEQGEQQKTETDGSTGTGSLLINLIKMIFALLLVLGLIYILLKFLNKRSNRFQQGKGMENIGGISVGPNKSVQAVRIGSKVYLIGVGENVELLEEITDDATIEAILHKKHSVENQQINGLRSLLQQKSGSNKEEGQSSEFSKLFKSELDKLKRNRNKMIQKPNQKENHDE</sequence>
<evidence type="ECO:0000256" key="6">
    <source>
        <dbReference type="SAM" id="MobiDB-lite"/>
    </source>
</evidence>
<dbReference type="OrthoDB" id="2376965at2"/>
<keyword evidence="8" id="KW-0282">Flagellum</keyword>
<dbReference type="InterPro" id="IPR022781">
    <property type="entry name" value="Flagellar_biosynth_FliO"/>
</dbReference>
<evidence type="ECO:0000256" key="5">
    <source>
        <dbReference type="RuleBase" id="RU362064"/>
    </source>
</evidence>
<evidence type="ECO:0000313" key="9">
    <source>
        <dbReference type="Proteomes" id="UP000199474"/>
    </source>
</evidence>
<feature type="chain" id="PRO_5011784427" description="Flagellar protein" evidence="7">
    <location>
        <begin position="27"/>
        <end position="218"/>
    </location>
</feature>
<evidence type="ECO:0000256" key="3">
    <source>
        <dbReference type="ARBA" id="ARBA00022989"/>
    </source>
</evidence>
<organism evidence="8 9">
    <name type="scientific">Lentibacillus persicus</name>
    <dbReference type="NCBI Taxonomy" id="640948"/>
    <lineage>
        <taxon>Bacteria</taxon>
        <taxon>Bacillati</taxon>
        <taxon>Bacillota</taxon>
        <taxon>Bacilli</taxon>
        <taxon>Bacillales</taxon>
        <taxon>Bacillaceae</taxon>
        <taxon>Lentibacillus</taxon>
    </lineage>
</organism>
<dbReference type="STRING" id="640948.SAMN05216238_104149"/>
<evidence type="ECO:0000256" key="4">
    <source>
        <dbReference type="ARBA" id="ARBA00023136"/>
    </source>
</evidence>
<dbReference type="NCBIfam" id="TIGR03500">
    <property type="entry name" value="FliO_TIGR"/>
    <property type="match status" value="1"/>
</dbReference>
<feature type="region of interest" description="Disordered" evidence="6">
    <location>
        <begin position="199"/>
        <end position="218"/>
    </location>
</feature>
<gene>
    <name evidence="8" type="ORF">SAMN05216238_104149</name>
</gene>
<keyword evidence="8" id="KW-0969">Cilium</keyword>
<comment type="subcellular location">
    <subcellularLocation>
        <location evidence="5">Cell membrane</location>
    </subcellularLocation>
    <subcellularLocation>
        <location evidence="5">Bacterial flagellum basal body</location>
    </subcellularLocation>
</comment>
<keyword evidence="1 5" id="KW-1003">Cell membrane</keyword>
<evidence type="ECO:0000256" key="2">
    <source>
        <dbReference type="ARBA" id="ARBA00022692"/>
    </source>
</evidence>
<feature type="signal peptide" evidence="7">
    <location>
        <begin position="1"/>
        <end position="26"/>
    </location>
</feature>
<proteinExistence type="inferred from homology"/>
<protein>
    <recommendedName>
        <fullName evidence="5">Flagellar protein</fullName>
    </recommendedName>
</protein>
<reference evidence="9" key="1">
    <citation type="submission" date="2016-10" db="EMBL/GenBank/DDBJ databases">
        <authorList>
            <person name="Varghese N."/>
            <person name="Submissions S."/>
        </authorList>
    </citation>
    <scope>NUCLEOTIDE SEQUENCE [LARGE SCALE GENOMIC DNA]</scope>
    <source>
        <strain evidence="9">DSM 22530</strain>
    </source>
</reference>
<evidence type="ECO:0000256" key="7">
    <source>
        <dbReference type="SAM" id="SignalP"/>
    </source>
</evidence>